<dbReference type="Xenbase" id="XB-GENE-22068754">
    <property type="gene designation" value="ndufv3"/>
</dbReference>
<protein>
    <submittedName>
        <fullName evidence="4">NADH dehydrogenase [ubiquinone] flavoprotein 3, mitochondrial</fullName>
    </submittedName>
    <submittedName>
        <fullName evidence="2">NADH:ubiquinone oxidoreductase subunit V3</fullName>
    </submittedName>
</protein>
<dbReference type="PANTHER" id="PTHR17117:SF3">
    <property type="entry name" value="NADH DEHYDROGENASE [UBIQUINONE] FLAVOPROTEIN 3, MITOCHONDRIAL"/>
    <property type="match status" value="1"/>
</dbReference>
<dbReference type="Pfam" id="PF15880">
    <property type="entry name" value="NDUFV3"/>
    <property type="match status" value="1"/>
</dbReference>
<keyword evidence="3" id="KW-1185">Reference proteome</keyword>
<dbReference type="RefSeq" id="XP_031752250.1">
    <property type="nucleotide sequence ID" value="XM_031896390.1"/>
</dbReference>
<reference evidence="2" key="1">
    <citation type="journal article" date="2010" name="Science">
        <title>The genome of the Western clawed frog Xenopus tropicalis.</title>
        <authorList>
            <person name="Hellsten U."/>
            <person name="Harland R.M."/>
            <person name="Gilchrist M.J."/>
            <person name="Hendrix D."/>
            <person name="Jurka J."/>
            <person name="Kapitonov V."/>
            <person name="Ovcharenko I."/>
            <person name="Putnam N.H."/>
            <person name="Shu S."/>
            <person name="Taher L."/>
            <person name="Blitz I.L."/>
            <person name="Blumberg B."/>
            <person name="Dichmann D.S."/>
            <person name="Dubchak I."/>
            <person name="Amaya E."/>
            <person name="Detter J.C."/>
            <person name="Fletcher R."/>
            <person name="Gerhard D.S."/>
            <person name="Goodstein D."/>
            <person name="Graves T."/>
            <person name="Grigoriev I.V."/>
            <person name="Grimwood J."/>
            <person name="Kawashima T."/>
            <person name="Lindquist E."/>
            <person name="Lucas S.M."/>
            <person name="Mead P.E."/>
            <person name="Mitros T."/>
            <person name="Ogino H."/>
            <person name="Ohta Y."/>
            <person name="Poliakov A.V."/>
            <person name="Pollet N."/>
            <person name="Robert J."/>
            <person name="Salamov A."/>
            <person name="Sater A.K."/>
            <person name="Schmutz J."/>
            <person name="Terry A."/>
            <person name="Vize P.D."/>
            <person name="Warren W.C."/>
            <person name="Wells D."/>
            <person name="Wills A."/>
            <person name="Wilson R.K."/>
            <person name="Zimmerman L.B."/>
            <person name="Zorn A.M."/>
            <person name="Grainger R."/>
            <person name="Grammer T."/>
            <person name="Khokha M.K."/>
            <person name="Richardson P.M."/>
            <person name="Rokhsar D.S."/>
        </authorList>
    </citation>
    <scope>NUCLEOTIDE SEQUENCE [LARGE SCALE GENOMIC DNA]</scope>
    <source>
        <strain evidence="2">Nigerian</strain>
    </source>
</reference>
<accession>A0A803JD50</accession>
<evidence type="ECO:0000256" key="1">
    <source>
        <dbReference type="SAM" id="MobiDB-lite"/>
    </source>
</evidence>
<dbReference type="OrthoDB" id="6161911at2759"/>
<dbReference type="Reactome" id="R-XTR-611105">
    <property type="pathway name" value="Respiratory electron transport"/>
</dbReference>
<feature type="compositionally biased region" description="Low complexity" evidence="1">
    <location>
        <begin position="407"/>
        <end position="419"/>
    </location>
</feature>
<dbReference type="GO" id="GO:0042775">
    <property type="term" value="P:mitochondrial ATP synthesis coupled electron transport"/>
    <property type="evidence" value="ECO:0000318"/>
    <property type="project" value="GO_Central"/>
</dbReference>
<organism evidence="2">
    <name type="scientific">Xenopus tropicalis</name>
    <name type="common">Western clawed frog</name>
    <name type="synonym">Silurana tropicalis</name>
    <dbReference type="NCBI Taxonomy" id="8364"/>
    <lineage>
        <taxon>Eukaryota</taxon>
        <taxon>Metazoa</taxon>
        <taxon>Chordata</taxon>
        <taxon>Craniata</taxon>
        <taxon>Vertebrata</taxon>
        <taxon>Euteleostomi</taxon>
        <taxon>Amphibia</taxon>
        <taxon>Batrachia</taxon>
        <taxon>Anura</taxon>
        <taxon>Pipoidea</taxon>
        <taxon>Pipidae</taxon>
        <taxon>Xenopodinae</taxon>
        <taxon>Xenopus</taxon>
        <taxon>Silurana</taxon>
    </lineage>
</organism>
<dbReference type="Ensembl" id="ENSXETT00000112115">
    <property type="protein sequence ID" value="ENSXETP00000105824"/>
    <property type="gene ID" value="ENSXETG00000045013"/>
</dbReference>
<dbReference type="AGR" id="Xenbase:XB-GENE-22068754"/>
<reference evidence="2" key="2">
    <citation type="submission" date="2021-03" db="UniProtKB">
        <authorList>
            <consortium name="Ensembl"/>
        </authorList>
    </citation>
    <scope>IDENTIFICATION</scope>
</reference>
<gene>
    <name evidence="2 4 5" type="primary">ndufv3</name>
</gene>
<evidence type="ECO:0000313" key="3">
    <source>
        <dbReference type="Proteomes" id="UP000008143"/>
    </source>
</evidence>
<dbReference type="GO" id="GO:0045271">
    <property type="term" value="C:respiratory chain complex I"/>
    <property type="evidence" value="ECO:0000318"/>
    <property type="project" value="GO_Central"/>
</dbReference>
<reference evidence="4" key="3">
    <citation type="submission" date="2025-04" db="UniProtKB">
        <authorList>
            <consortium name="RefSeq"/>
        </authorList>
    </citation>
    <scope>IDENTIFICATION</scope>
    <source>
        <strain evidence="4">Nigerian</strain>
        <tissue evidence="4">Liver and blood</tissue>
    </source>
</reference>
<evidence type="ECO:0000313" key="2">
    <source>
        <dbReference type="Ensembl" id="ENSXETP00000105824"/>
    </source>
</evidence>
<evidence type="ECO:0000313" key="4">
    <source>
        <dbReference type="RefSeq" id="XP_031752250.1"/>
    </source>
</evidence>
<dbReference type="GeneID" id="100497622"/>
<dbReference type="GO" id="GO:0005739">
    <property type="term" value="C:mitochondrion"/>
    <property type="evidence" value="ECO:0007669"/>
    <property type="project" value="InterPro"/>
</dbReference>
<dbReference type="GeneTree" id="ENSGT00940000175678"/>
<dbReference type="KEGG" id="xtr:100497622"/>
<evidence type="ECO:0000313" key="5">
    <source>
        <dbReference type="Xenbase" id="XB-GENE-22068754"/>
    </source>
</evidence>
<feature type="region of interest" description="Disordered" evidence="1">
    <location>
        <begin position="20"/>
        <end position="447"/>
    </location>
</feature>
<proteinExistence type="predicted"/>
<dbReference type="CTD" id="4731"/>
<feature type="compositionally biased region" description="Pro residues" evidence="1">
    <location>
        <begin position="420"/>
        <end position="432"/>
    </location>
</feature>
<sequence length="482" mass="48587">MAAPAGRALRQVLLLRTISGTPIRAKSGGEGPPQHRASKTLVSFPVKFPAAPQEPVTGEGRSGVPSRLPPPAVLAALQELGAPGPVEHVPAGSLGPQEGPRAGAGGPQAKGPEEDEDSSSSSSDSSSDSEDEGGTGARGGAKAQPKESHPDLDLLTQDEWAPPTVPPETQARGGISGGKTEQLMDPAPVLPSEGLAQGKGTETSAELDPLAAAPGSEGAKMEELMDPAPVLPSEGLAQGKETETSAELDPLAAAPGSEGAKMEELMDPAPVLPSEGLAQGKETETSAELDPLAAAPGSEGAKMEELMDPAPVLPSEGLAQGKETETSAELDPLAAAPGSEGAKMEELMDLAPVLPSEGLAQGKEKLGGPVGDVPVPEAPEDTKPSGDTSPANGSPAPPAEEVGETDSGGAEEAAPGSSAAPPPVAPVPPPAAPVMEAPPFDNSKYQNLQHYGYTPYTFVDSDLELSKVRLPQPSSGRPSPRH</sequence>
<dbReference type="Proteomes" id="UP000008143">
    <property type="component" value="Chromosome 2"/>
</dbReference>
<dbReference type="PANTHER" id="PTHR17117">
    <property type="entry name" value="NADH-UBIQUINONE OXIDOREDUCTASE"/>
    <property type="match status" value="1"/>
</dbReference>
<name>A0A803JD50_XENTR</name>
<dbReference type="InterPro" id="IPR026193">
    <property type="entry name" value="NDUFV3"/>
</dbReference>
<dbReference type="AlphaFoldDB" id="A0A803JD50"/>
<dbReference type="OMA" id="PQHRASK"/>